<evidence type="ECO:0000256" key="1">
    <source>
        <dbReference type="ARBA" id="ARBA00022801"/>
    </source>
</evidence>
<evidence type="ECO:0000313" key="5">
    <source>
        <dbReference type="Proteomes" id="UP001595685"/>
    </source>
</evidence>
<dbReference type="Proteomes" id="UP001595685">
    <property type="component" value="Unassembled WGS sequence"/>
</dbReference>
<dbReference type="InterPro" id="IPR049730">
    <property type="entry name" value="SNF2/RAD54-like_C"/>
</dbReference>
<dbReference type="SUPFAM" id="SSF52540">
    <property type="entry name" value="P-loop containing nucleoside triphosphate hydrolases"/>
    <property type="match status" value="2"/>
</dbReference>
<feature type="domain" description="Helicase C-terminal" evidence="3">
    <location>
        <begin position="678"/>
        <end position="834"/>
    </location>
</feature>
<dbReference type="InterPro" id="IPR014001">
    <property type="entry name" value="Helicase_ATP-bd"/>
</dbReference>
<dbReference type="InterPro" id="IPR001650">
    <property type="entry name" value="Helicase_C-like"/>
</dbReference>
<comment type="caution">
    <text evidence="4">The sequence shown here is derived from an EMBL/GenBank/DDBJ whole genome shotgun (WGS) entry which is preliminary data.</text>
</comment>
<organism evidence="4 5">
    <name type="scientific">Aquipuribacter hungaricus</name>
    <dbReference type="NCBI Taxonomy" id="545624"/>
    <lineage>
        <taxon>Bacteria</taxon>
        <taxon>Bacillati</taxon>
        <taxon>Actinomycetota</taxon>
        <taxon>Actinomycetes</taxon>
        <taxon>Micrococcales</taxon>
        <taxon>Intrasporangiaceae</taxon>
        <taxon>Aquipuribacter</taxon>
    </lineage>
</organism>
<reference evidence="5" key="1">
    <citation type="journal article" date="2019" name="Int. J. Syst. Evol. Microbiol.">
        <title>The Global Catalogue of Microorganisms (GCM) 10K type strain sequencing project: providing services to taxonomists for standard genome sequencing and annotation.</title>
        <authorList>
            <consortium name="The Broad Institute Genomics Platform"/>
            <consortium name="The Broad Institute Genome Sequencing Center for Infectious Disease"/>
            <person name="Wu L."/>
            <person name="Ma J."/>
        </authorList>
    </citation>
    <scope>NUCLEOTIDE SEQUENCE [LARGE SCALE GENOMIC DNA]</scope>
    <source>
        <strain evidence="5">NCAIM B.02333</strain>
    </source>
</reference>
<dbReference type="Gene3D" id="3.40.50.300">
    <property type="entry name" value="P-loop containing nucleotide triphosphate hydrolases"/>
    <property type="match status" value="2"/>
</dbReference>
<protein>
    <submittedName>
        <fullName evidence="4">Helicase-related protein</fullName>
    </submittedName>
</protein>
<evidence type="ECO:0000259" key="3">
    <source>
        <dbReference type="PROSITE" id="PS51194"/>
    </source>
</evidence>
<accession>A0ABV7WB91</accession>
<evidence type="ECO:0000313" key="4">
    <source>
        <dbReference type="EMBL" id="MFC3687084.1"/>
    </source>
</evidence>
<dbReference type="InterPro" id="IPR006935">
    <property type="entry name" value="Helicase/UvrB_N"/>
</dbReference>
<evidence type="ECO:0000259" key="2">
    <source>
        <dbReference type="PROSITE" id="PS51192"/>
    </source>
</evidence>
<dbReference type="InterPro" id="IPR027417">
    <property type="entry name" value="P-loop_NTPase"/>
</dbReference>
<dbReference type="GO" id="GO:0004386">
    <property type="term" value="F:helicase activity"/>
    <property type="evidence" value="ECO:0007669"/>
    <property type="project" value="UniProtKB-KW"/>
</dbReference>
<dbReference type="SMART" id="SM00490">
    <property type="entry name" value="HELICc"/>
    <property type="match status" value="1"/>
</dbReference>
<dbReference type="PROSITE" id="PS51194">
    <property type="entry name" value="HELICASE_CTER"/>
    <property type="match status" value="1"/>
</dbReference>
<dbReference type="PANTHER" id="PTHR45766:SF6">
    <property type="entry name" value="SWI_SNF-RELATED MATRIX-ASSOCIATED ACTIN-DEPENDENT REGULATOR OF CHROMATIN SUBFAMILY A-LIKE PROTEIN 1"/>
    <property type="match status" value="1"/>
</dbReference>
<dbReference type="Pfam" id="PF00271">
    <property type="entry name" value="Helicase_C"/>
    <property type="match status" value="1"/>
</dbReference>
<dbReference type="PANTHER" id="PTHR45766">
    <property type="entry name" value="DNA ANNEALING HELICASE AND ENDONUCLEASE ZRANB3 FAMILY MEMBER"/>
    <property type="match status" value="1"/>
</dbReference>
<dbReference type="SUPFAM" id="SSF56024">
    <property type="entry name" value="Phospholipase D/nuclease"/>
    <property type="match status" value="1"/>
</dbReference>
<feature type="domain" description="Helicase ATP-binding" evidence="2">
    <location>
        <begin position="241"/>
        <end position="399"/>
    </location>
</feature>
<gene>
    <name evidence="4" type="ORF">ACFOLH_01870</name>
</gene>
<dbReference type="RefSeq" id="WP_340289375.1">
    <property type="nucleotide sequence ID" value="NZ_JBBEOI010000007.1"/>
</dbReference>
<dbReference type="InterPro" id="IPR025202">
    <property type="entry name" value="PLD-like_dom"/>
</dbReference>
<dbReference type="Pfam" id="PF04851">
    <property type="entry name" value="ResIII"/>
    <property type="match status" value="1"/>
</dbReference>
<keyword evidence="4" id="KW-0347">Helicase</keyword>
<keyword evidence="4" id="KW-0067">ATP-binding</keyword>
<keyword evidence="4" id="KW-0547">Nucleotide-binding</keyword>
<dbReference type="Gene3D" id="3.30.870.10">
    <property type="entry name" value="Endonuclease Chain A"/>
    <property type="match status" value="1"/>
</dbReference>
<dbReference type="Pfam" id="PF13091">
    <property type="entry name" value="PLDc_2"/>
    <property type="match status" value="1"/>
</dbReference>
<name>A0ABV7WB91_9MICO</name>
<sequence length="1028" mass="116675">MATPDQFIVDNTAEDWKALQYVREWCDISSSIDIATGHFEIGAFLALDGAWQKVEKIRLLIGGETSRTTADAIAAALDTSIVLERQTGDAFLTGVDAVVESIRTGKIEIRVYKPKKFHAKAYITHSKLKVVGSAALVGSSNFTRPGLTQNVELNVKFQGPEVADLQEWYDNHWDEATRVNTELLAVLEHNAREFTPFEVYAKALHALTANVDPTDKTWEDSESVIYPMLAPYQQEGFHSLIEMSRQWNGGFLTDGVGLGKTFVGLMLTEYYAVRHRKNVLIMATKTGQDAVWNPELKERLPELFGQFSNVLVRAHTDLTTQKGADEIEHLAKRADVIIIDEAHNFRNHGKNPTEENPWGSRWWRMHEICKGKTVFLLTATPINNSLFDLVHQAELFTGVDADSHFASIGITSLRKYVVTLEKPFKSAVPDALVIADLMSKDRLFQSVIHQNSRKYAVESAKVAGGAAVVFPETQVPRVVPYDFGTLYTPLFTELQNAFSRATPLFVLPMYYPLAFSTDGNIDTRAENRQRQVVALIRTIFLKRFESSLAAFAGSCLDLSAKVLDWLDVNTKIHSEQERRLTDWRAVNEPTLQAIHDRYRSTLEEVWHEEDLTEEELNELDYNLVGGEYRLQDMIDAAFEDLDQLQRFMELILDGAGVDNKYLRLRDLLIGQAKRSTEKLDKDVFTPEFRNEPVIVFTEFADTARYIEEQLRQDGLANVDRIDGTRRNDRYEMIKRFAPFYNKVSATDRKKPEALRVLVSTDVLSEGVNLQDSGLIVNYDIHWNPVRLMQRIGRVDRRMNPAIERELVKARPASERSRGHIQVRNFLPPADIETLLTLYSRVQSKTLMISSTLGIPGGKLIDESDMYDDVKVFQAFKDEYNGEIAPIEELRLQWLNLVKHHPDLEDRVARLPEGISTAKEGDPAGVFVCRRIPVLTKAADDDAEPEWTIDRGQVEWSLRTTDRVERSLHSIDSAITAGPTTPTASFSDRTKVQASLRGLERDETKRLRKETQLPMDAPTPKTICWMEVQ</sequence>
<dbReference type="EMBL" id="JBHRWW010000001">
    <property type="protein sequence ID" value="MFC3687084.1"/>
    <property type="molecule type" value="Genomic_DNA"/>
</dbReference>
<dbReference type="PROSITE" id="PS51192">
    <property type="entry name" value="HELICASE_ATP_BIND_1"/>
    <property type="match status" value="1"/>
</dbReference>
<dbReference type="SMART" id="SM00487">
    <property type="entry name" value="DEXDc"/>
    <property type="match status" value="1"/>
</dbReference>
<proteinExistence type="predicted"/>
<dbReference type="CDD" id="cd18793">
    <property type="entry name" value="SF2_C_SNF"/>
    <property type="match status" value="1"/>
</dbReference>
<keyword evidence="5" id="KW-1185">Reference proteome</keyword>
<keyword evidence="1" id="KW-0378">Hydrolase</keyword>